<sequence>MWQGGAHGEGLPQGIFGLLSLQPDCQRKAKCPQLTQGSSQASAPAALRVTDGRPGKAEAPKTRRRAFQLTMEEFRTTPDVVAGTFIVIFVPTFLLFDSGASRSFVSLSFSRHISVRHEALSRPLRVSIIDEHAVFATDWVWIG</sequence>
<dbReference type="AlphaFoldDB" id="A0AAU9N4Y8"/>
<gene>
    <name evidence="1" type="ORF">LVIROSA_LOCUS20420</name>
</gene>
<reference evidence="1 2" key="1">
    <citation type="submission" date="2022-01" db="EMBL/GenBank/DDBJ databases">
        <authorList>
            <person name="Xiong W."/>
            <person name="Schranz E."/>
        </authorList>
    </citation>
    <scope>NUCLEOTIDE SEQUENCE [LARGE SCALE GENOMIC DNA]</scope>
</reference>
<name>A0AAU9N4Y8_9ASTR</name>
<dbReference type="Proteomes" id="UP001157418">
    <property type="component" value="Unassembled WGS sequence"/>
</dbReference>
<dbReference type="EMBL" id="CAKMRJ010003334">
    <property type="protein sequence ID" value="CAH1433857.1"/>
    <property type="molecule type" value="Genomic_DNA"/>
</dbReference>
<accession>A0AAU9N4Y8</accession>
<evidence type="ECO:0000313" key="1">
    <source>
        <dbReference type="EMBL" id="CAH1433857.1"/>
    </source>
</evidence>
<keyword evidence="2" id="KW-1185">Reference proteome</keyword>
<dbReference type="Pfam" id="PF08284">
    <property type="entry name" value="RVP_2"/>
    <property type="match status" value="1"/>
</dbReference>
<comment type="caution">
    <text evidence="1">The sequence shown here is derived from an EMBL/GenBank/DDBJ whole genome shotgun (WGS) entry which is preliminary data.</text>
</comment>
<proteinExistence type="predicted"/>
<protein>
    <submittedName>
        <fullName evidence="1">Uncharacterized protein</fullName>
    </submittedName>
</protein>
<organism evidence="1 2">
    <name type="scientific">Lactuca virosa</name>
    <dbReference type="NCBI Taxonomy" id="75947"/>
    <lineage>
        <taxon>Eukaryota</taxon>
        <taxon>Viridiplantae</taxon>
        <taxon>Streptophyta</taxon>
        <taxon>Embryophyta</taxon>
        <taxon>Tracheophyta</taxon>
        <taxon>Spermatophyta</taxon>
        <taxon>Magnoliopsida</taxon>
        <taxon>eudicotyledons</taxon>
        <taxon>Gunneridae</taxon>
        <taxon>Pentapetalae</taxon>
        <taxon>asterids</taxon>
        <taxon>campanulids</taxon>
        <taxon>Asterales</taxon>
        <taxon>Asteraceae</taxon>
        <taxon>Cichorioideae</taxon>
        <taxon>Cichorieae</taxon>
        <taxon>Lactucinae</taxon>
        <taxon>Lactuca</taxon>
    </lineage>
</organism>
<evidence type="ECO:0000313" key="2">
    <source>
        <dbReference type="Proteomes" id="UP001157418"/>
    </source>
</evidence>